<proteinExistence type="predicted"/>
<keyword evidence="3" id="KW-1185">Reference proteome</keyword>
<dbReference type="AlphaFoldDB" id="A0A6A6U3G6"/>
<reference evidence="2" key="1">
    <citation type="journal article" date="2020" name="Stud. Mycol.">
        <title>101 Dothideomycetes genomes: a test case for predicting lifestyles and emergence of pathogens.</title>
        <authorList>
            <person name="Haridas S."/>
            <person name="Albert R."/>
            <person name="Binder M."/>
            <person name="Bloem J."/>
            <person name="Labutti K."/>
            <person name="Salamov A."/>
            <person name="Andreopoulos B."/>
            <person name="Baker S."/>
            <person name="Barry K."/>
            <person name="Bills G."/>
            <person name="Bluhm B."/>
            <person name="Cannon C."/>
            <person name="Castanera R."/>
            <person name="Culley D."/>
            <person name="Daum C."/>
            <person name="Ezra D."/>
            <person name="Gonzalez J."/>
            <person name="Henrissat B."/>
            <person name="Kuo A."/>
            <person name="Liang C."/>
            <person name="Lipzen A."/>
            <person name="Lutzoni F."/>
            <person name="Magnuson J."/>
            <person name="Mondo S."/>
            <person name="Nolan M."/>
            <person name="Ohm R."/>
            <person name="Pangilinan J."/>
            <person name="Park H.-J."/>
            <person name="Ramirez L."/>
            <person name="Alfaro M."/>
            <person name="Sun H."/>
            <person name="Tritt A."/>
            <person name="Yoshinaga Y."/>
            <person name="Zwiers L.-H."/>
            <person name="Turgeon B."/>
            <person name="Goodwin S."/>
            <person name="Spatafora J."/>
            <person name="Crous P."/>
            <person name="Grigoriev I."/>
        </authorList>
    </citation>
    <scope>NUCLEOTIDE SEQUENCE</scope>
    <source>
        <strain evidence="2">CBS 115976</strain>
    </source>
</reference>
<gene>
    <name evidence="2" type="ORF">BT63DRAFT_427924</name>
</gene>
<dbReference type="EMBL" id="MU004239">
    <property type="protein sequence ID" value="KAF2666141.1"/>
    <property type="molecule type" value="Genomic_DNA"/>
</dbReference>
<evidence type="ECO:0000313" key="2">
    <source>
        <dbReference type="EMBL" id="KAF2666141.1"/>
    </source>
</evidence>
<protein>
    <submittedName>
        <fullName evidence="2">Uncharacterized protein</fullName>
    </submittedName>
</protein>
<evidence type="ECO:0000313" key="3">
    <source>
        <dbReference type="Proteomes" id="UP000799302"/>
    </source>
</evidence>
<keyword evidence="1" id="KW-0812">Transmembrane</keyword>
<accession>A0A6A6U3G6</accession>
<evidence type="ECO:0000256" key="1">
    <source>
        <dbReference type="SAM" id="Phobius"/>
    </source>
</evidence>
<keyword evidence="1" id="KW-1133">Transmembrane helix</keyword>
<keyword evidence="1" id="KW-0472">Membrane</keyword>
<feature type="transmembrane region" description="Helical" evidence="1">
    <location>
        <begin position="45"/>
        <end position="66"/>
    </location>
</feature>
<dbReference type="Proteomes" id="UP000799302">
    <property type="component" value="Unassembled WGS sequence"/>
</dbReference>
<organism evidence="2 3">
    <name type="scientific">Microthyrium microscopicum</name>
    <dbReference type="NCBI Taxonomy" id="703497"/>
    <lineage>
        <taxon>Eukaryota</taxon>
        <taxon>Fungi</taxon>
        <taxon>Dikarya</taxon>
        <taxon>Ascomycota</taxon>
        <taxon>Pezizomycotina</taxon>
        <taxon>Dothideomycetes</taxon>
        <taxon>Dothideomycetes incertae sedis</taxon>
        <taxon>Microthyriales</taxon>
        <taxon>Microthyriaceae</taxon>
        <taxon>Microthyrium</taxon>
    </lineage>
</organism>
<sequence>MLHLRLKVYLAAIAPTEFLDLLVVLDKLNSPNTNRILATSTTTVVLLVLELMALQFLAQFLAHLLLADLIAMKLQPLLLAQPLDAQHLNALTEMKLLLLQTSKVKAFS</sequence>
<name>A0A6A6U3G6_9PEZI</name>